<dbReference type="PANTHER" id="PTHR43520">
    <property type="entry name" value="ATP7, ISOFORM B"/>
    <property type="match status" value="1"/>
</dbReference>
<dbReference type="STRING" id="106549.A0A540NLR3"/>
<comment type="caution">
    <text evidence="2">The sequence shown here is derived from an EMBL/GenBank/DDBJ whole genome shotgun (WGS) entry which is preliminary data.</text>
</comment>
<name>A0A540NLR3_MALBA</name>
<organism evidence="2 3">
    <name type="scientific">Malus baccata</name>
    <name type="common">Siberian crab apple</name>
    <name type="synonym">Pyrus baccata</name>
    <dbReference type="NCBI Taxonomy" id="106549"/>
    <lineage>
        <taxon>Eukaryota</taxon>
        <taxon>Viridiplantae</taxon>
        <taxon>Streptophyta</taxon>
        <taxon>Embryophyta</taxon>
        <taxon>Tracheophyta</taxon>
        <taxon>Spermatophyta</taxon>
        <taxon>Magnoliopsida</taxon>
        <taxon>eudicotyledons</taxon>
        <taxon>Gunneridae</taxon>
        <taxon>Pentapetalae</taxon>
        <taxon>rosids</taxon>
        <taxon>fabids</taxon>
        <taxon>Rosales</taxon>
        <taxon>Rosaceae</taxon>
        <taxon>Amygdaloideae</taxon>
        <taxon>Maleae</taxon>
        <taxon>Malus</taxon>
    </lineage>
</organism>
<evidence type="ECO:0000313" key="3">
    <source>
        <dbReference type="Proteomes" id="UP000315295"/>
    </source>
</evidence>
<keyword evidence="1" id="KW-1278">Translocase</keyword>
<keyword evidence="3" id="KW-1185">Reference proteome</keyword>
<evidence type="ECO:0000313" key="2">
    <source>
        <dbReference type="EMBL" id="TQE11968.1"/>
    </source>
</evidence>
<sequence length="85" mass="9357">MHGVTKNPFEEVEAHTSHSIVYVGIDSTLAGLIYFEDHIREDVGQVVKSLSKQGIDVYMLYGDKSNNAEYVASAVGIPKEKVRSS</sequence>
<evidence type="ECO:0000256" key="1">
    <source>
        <dbReference type="ARBA" id="ARBA00022967"/>
    </source>
</evidence>
<gene>
    <name evidence="2" type="ORF">C1H46_002362</name>
</gene>
<dbReference type="EMBL" id="VIEB01000024">
    <property type="protein sequence ID" value="TQE11968.1"/>
    <property type="molecule type" value="Genomic_DNA"/>
</dbReference>
<reference evidence="2 3" key="1">
    <citation type="journal article" date="2019" name="G3 (Bethesda)">
        <title>Sequencing of a Wild Apple (Malus baccata) Genome Unravels the Differences Between Cultivated and Wild Apple Species Regarding Disease Resistance and Cold Tolerance.</title>
        <authorList>
            <person name="Chen X."/>
        </authorList>
    </citation>
    <scope>NUCLEOTIDE SEQUENCE [LARGE SCALE GENOMIC DNA]</scope>
    <source>
        <strain evidence="3">cv. Shandingzi</strain>
        <tissue evidence="2">Leaves</tissue>
    </source>
</reference>
<dbReference type="Proteomes" id="UP000315295">
    <property type="component" value="Unassembled WGS sequence"/>
</dbReference>
<dbReference type="InterPro" id="IPR036412">
    <property type="entry name" value="HAD-like_sf"/>
</dbReference>
<protein>
    <submittedName>
        <fullName evidence="2">Uncharacterized protein</fullName>
    </submittedName>
</protein>
<dbReference type="GO" id="GO:0016020">
    <property type="term" value="C:membrane"/>
    <property type="evidence" value="ECO:0007669"/>
    <property type="project" value="TreeGrafter"/>
</dbReference>
<dbReference type="InterPro" id="IPR023299">
    <property type="entry name" value="ATPase_P-typ_cyto_dom_N"/>
</dbReference>
<dbReference type="Gene3D" id="3.40.1110.10">
    <property type="entry name" value="Calcium-transporting ATPase, cytoplasmic domain N"/>
    <property type="match status" value="1"/>
</dbReference>
<dbReference type="Gene3D" id="3.40.50.1000">
    <property type="entry name" value="HAD superfamily/HAD-like"/>
    <property type="match status" value="1"/>
</dbReference>
<dbReference type="PANTHER" id="PTHR43520:SF22">
    <property type="entry name" value="COPPER-TRANSPORTING ATPASE PAA1, CHLOROPLASTIC"/>
    <property type="match status" value="1"/>
</dbReference>
<dbReference type="GO" id="GO:0043682">
    <property type="term" value="F:P-type divalent copper transporter activity"/>
    <property type="evidence" value="ECO:0007669"/>
    <property type="project" value="TreeGrafter"/>
</dbReference>
<dbReference type="GO" id="GO:0005507">
    <property type="term" value="F:copper ion binding"/>
    <property type="evidence" value="ECO:0007669"/>
    <property type="project" value="TreeGrafter"/>
</dbReference>
<dbReference type="GO" id="GO:0055070">
    <property type="term" value="P:copper ion homeostasis"/>
    <property type="evidence" value="ECO:0007669"/>
    <property type="project" value="TreeGrafter"/>
</dbReference>
<accession>A0A540NLR3</accession>
<dbReference type="GO" id="GO:0000166">
    <property type="term" value="F:nucleotide binding"/>
    <property type="evidence" value="ECO:0007669"/>
    <property type="project" value="InterPro"/>
</dbReference>
<dbReference type="SUPFAM" id="SSF56784">
    <property type="entry name" value="HAD-like"/>
    <property type="match status" value="1"/>
</dbReference>
<dbReference type="InterPro" id="IPR023214">
    <property type="entry name" value="HAD_sf"/>
</dbReference>
<proteinExistence type="predicted"/>
<dbReference type="AlphaFoldDB" id="A0A540NLR3"/>